<dbReference type="GO" id="GO:0005886">
    <property type="term" value="C:plasma membrane"/>
    <property type="evidence" value="ECO:0007669"/>
    <property type="project" value="UniProtKB-SubCell"/>
</dbReference>
<comment type="caution">
    <text evidence="9">The sequence shown here is derived from an EMBL/GenBank/DDBJ whole genome shotgun (WGS) entry which is preliminary data.</text>
</comment>
<proteinExistence type="predicted"/>
<feature type="transmembrane region" description="Helical" evidence="7">
    <location>
        <begin position="67"/>
        <end position="92"/>
    </location>
</feature>
<evidence type="ECO:0000259" key="8">
    <source>
        <dbReference type="PROSITE" id="PS50928"/>
    </source>
</evidence>
<dbReference type="EMBL" id="BARW01008125">
    <property type="protein sequence ID" value="GAI80654.1"/>
    <property type="molecule type" value="Genomic_DNA"/>
</dbReference>
<dbReference type="InterPro" id="IPR050366">
    <property type="entry name" value="BP-dependent_transpt_permease"/>
</dbReference>
<feature type="transmembrane region" description="Helical" evidence="7">
    <location>
        <begin position="139"/>
        <end position="162"/>
    </location>
</feature>
<dbReference type="PANTHER" id="PTHR43386">
    <property type="entry name" value="OLIGOPEPTIDE TRANSPORT SYSTEM PERMEASE PROTEIN APPC"/>
    <property type="match status" value="1"/>
</dbReference>
<dbReference type="Pfam" id="PF00528">
    <property type="entry name" value="BPD_transp_1"/>
    <property type="match status" value="1"/>
</dbReference>
<keyword evidence="6 7" id="KW-0472">Membrane</keyword>
<evidence type="ECO:0000256" key="3">
    <source>
        <dbReference type="ARBA" id="ARBA00022475"/>
    </source>
</evidence>
<dbReference type="PANTHER" id="PTHR43386:SF1">
    <property type="entry name" value="D,D-DIPEPTIDE TRANSPORT SYSTEM PERMEASE PROTEIN DDPC-RELATED"/>
    <property type="match status" value="1"/>
</dbReference>
<dbReference type="GO" id="GO:0055085">
    <property type="term" value="P:transmembrane transport"/>
    <property type="evidence" value="ECO:0007669"/>
    <property type="project" value="InterPro"/>
</dbReference>
<accession>X1TKT9</accession>
<organism evidence="9">
    <name type="scientific">marine sediment metagenome</name>
    <dbReference type="NCBI Taxonomy" id="412755"/>
    <lineage>
        <taxon>unclassified sequences</taxon>
        <taxon>metagenomes</taxon>
        <taxon>ecological metagenomes</taxon>
    </lineage>
</organism>
<feature type="non-terminal residue" evidence="9">
    <location>
        <position position="234"/>
    </location>
</feature>
<keyword evidence="4 7" id="KW-0812">Transmembrane</keyword>
<evidence type="ECO:0000256" key="5">
    <source>
        <dbReference type="ARBA" id="ARBA00022989"/>
    </source>
</evidence>
<keyword evidence="5 7" id="KW-1133">Transmembrane helix</keyword>
<evidence type="ECO:0000256" key="4">
    <source>
        <dbReference type="ARBA" id="ARBA00022692"/>
    </source>
</evidence>
<evidence type="ECO:0000256" key="1">
    <source>
        <dbReference type="ARBA" id="ARBA00004651"/>
    </source>
</evidence>
<name>X1TKT9_9ZZZZ</name>
<evidence type="ECO:0000313" key="9">
    <source>
        <dbReference type="EMBL" id="GAI80654.1"/>
    </source>
</evidence>
<gene>
    <name evidence="9" type="ORF">S12H4_16748</name>
</gene>
<feature type="transmembrane region" description="Helical" evidence="7">
    <location>
        <begin position="20"/>
        <end position="47"/>
    </location>
</feature>
<keyword evidence="3" id="KW-1003">Cell membrane</keyword>
<reference evidence="9" key="1">
    <citation type="journal article" date="2014" name="Front. Microbiol.">
        <title>High frequency of phylogenetically diverse reductive dehalogenase-homologous genes in deep subseafloor sedimentary metagenomes.</title>
        <authorList>
            <person name="Kawai M."/>
            <person name="Futagami T."/>
            <person name="Toyoda A."/>
            <person name="Takaki Y."/>
            <person name="Nishi S."/>
            <person name="Hori S."/>
            <person name="Arai W."/>
            <person name="Tsubouchi T."/>
            <person name="Morono Y."/>
            <person name="Uchiyama I."/>
            <person name="Ito T."/>
            <person name="Fujiyama A."/>
            <person name="Inagaki F."/>
            <person name="Takami H."/>
        </authorList>
    </citation>
    <scope>NUCLEOTIDE SEQUENCE</scope>
    <source>
        <strain evidence="9">Expedition CK06-06</strain>
    </source>
</reference>
<feature type="domain" description="ABC transmembrane type-1" evidence="8">
    <location>
        <begin position="22"/>
        <end position="208"/>
    </location>
</feature>
<dbReference type="InterPro" id="IPR000515">
    <property type="entry name" value="MetI-like"/>
</dbReference>
<evidence type="ECO:0000256" key="7">
    <source>
        <dbReference type="SAM" id="Phobius"/>
    </source>
</evidence>
<feature type="transmembrane region" description="Helical" evidence="7">
    <location>
        <begin position="182"/>
        <end position="204"/>
    </location>
</feature>
<keyword evidence="2" id="KW-0813">Transport</keyword>
<comment type="subcellular location">
    <subcellularLocation>
        <location evidence="1">Cell membrane</location>
        <topology evidence="1">Multi-pass membrane protein</topology>
    </subcellularLocation>
</comment>
<dbReference type="InterPro" id="IPR035906">
    <property type="entry name" value="MetI-like_sf"/>
</dbReference>
<evidence type="ECO:0000256" key="2">
    <source>
        <dbReference type="ARBA" id="ARBA00022448"/>
    </source>
</evidence>
<evidence type="ECO:0000256" key="6">
    <source>
        <dbReference type="ARBA" id="ARBA00023136"/>
    </source>
</evidence>
<protein>
    <recommendedName>
        <fullName evidence="8">ABC transmembrane type-1 domain-containing protein</fullName>
    </recommendedName>
</protein>
<dbReference type="PROSITE" id="PS50928">
    <property type="entry name" value="ABC_TM1"/>
    <property type="match status" value="1"/>
</dbReference>
<dbReference type="CDD" id="cd06261">
    <property type="entry name" value="TM_PBP2"/>
    <property type="match status" value="1"/>
</dbReference>
<dbReference type="Gene3D" id="1.10.3720.10">
    <property type="entry name" value="MetI-like"/>
    <property type="match status" value="1"/>
</dbReference>
<dbReference type="AlphaFoldDB" id="X1TKT9"/>
<dbReference type="SUPFAM" id="SSF161098">
    <property type="entry name" value="MetI-like"/>
    <property type="match status" value="1"/>
</dbReference>
<sequence length="234" mass="24864">MGTDNLGRDMLSRVIFGARISVIVGLTASIITTVISIIIGMMCGYIGGKFDLLVQRLVDAVMCMPGLILLMVLMSVIGQGMWQVVIVLGILWGISGSRLIRGAVIGIRENVYVEAAEAIGCSTARILIRHILPNITAPAIIHFSLNVPAAILTEASLSFLGFGVPPPTPSWGGMLSGSGRQYMFKAPGLVIWPGLALATVVYGINMFGDAVRDILDPRLRGGVGRYGVRAKKEA</sequence>